<comment type="subcellular location">
    <subcellularLocation>
        <location evidence="1">Cytoplasm</location>
    </subcellularLocation>
</comment>
<dbReference type="SMART" id="SM00355">
    <property type="entry name" value="ZnF_C2H2"/>
    <property type="match status" value="2"/>
</dbReference>
<evidence type="ECO:0000259" key="9">
    <source>
        <dbReference type="PROSITE" id="PS00028"/>
    </source>
</evidence>
<evidence type="ECO:0000313" key="11">
    <source>
        <dbReference type="Proteomes" id="UP000298030"/>
    </source>
</evidence>
<dbReference type="InterPro" id="IPR040025">
    <property type="entry name" value="Znf622/Rei1/Reh1"/>
</dbReference>
<evidence type="ECO:0000256" key="6">
    <source>
        <dbReference type="ARBA" id="ARBA00022833"/>
    </source>
</evidence>
<keyword evidence="4" id="KW-0479">Metal-binding</keyword>
<feature type="region of interest" description="Disordered" evidence="8">
    <location>
        <begin position="90"/>
        <end position="145"/>
    </location>
</feature>
<dbReference type="PANTHER" id="PTHR13182:SF8">
    <property type="entry name" value="CYTOPLASMIC 60S SUBUNIT BIOGENESIS FACTOR ZNF622"/>
    <property type="match status" value="1"/>
</dbReference>
<evidence type="ECO:0000256" key="5">
    <source>
        <dbReference type="ARBA" id="ARBA00022737"/>
    </source>
</evidence>
<feature type="domain" description="C2H2-type" evidence="9">
    <location>
        <begin position="75"/>
        <end position="97"/>
    </location>
</feature>
<dbReference type="SMART" id="SM00451">
    <property type="entry name" value="ZnF_U1"/>
    <property type="match status" value="2"/>
</dbReference>
<dbReference type="PANTHER" id="PTHR13182">
    <property type="entry name" value="ZINC FINGER PROTEIN 622"/>
    <property type="match status" value="1"/>
</dbReference>
<evidence type="ECO:0000256" key="2">
    <source>
        <dbReference type="ARBA" id="ARBA00022490"/>
    </source>
</evidence>
<dbReference type="GO" id="GO:0042273">
    <property type="term" value="P:ribosomal large subunit biogenesis"/>
    <property type="evidence" value="ECO:0007669"/>
    <property type="project" value="TreeGrafter"/>
</dbReference>
<dbReference type="InterPro" id="IPR003604">
    <property type="entry name" value="Matrin/U1-like-C_Znf_C2H2"/>
</dbReference>
<keyword evidence="6" id="KW-0862">Zinc</keyword>
<dbReference type="Gene3D" id="3.30.160.60">
    <property type="entry name" value="Classic Zinc Finger"/>
    <property type="match status" value="1"/>
</dbReference>
<comment type="similarity">
    <text evidence="7">Belongs to the REI1 family.</text>
</comment>
<sequence length="367" mass="41464">MATEQSTHLFTCISCSIAFPSADEQRDHYRSDHHRYNMKRRVAGLPPISVTLFNQRVLERKAETAITTTPKSMTCDLCNKAYTSENGYRTHLQSKKHKERELKGPISKAKPVQPPVEQLQDLTIKEEPTSKDVENKETSDQEGDEYMQSIDAKIAAARARFDNLEHMSVTHSFFVPDIDYLTDLSGLIAYLGEKIAVGNVCIYFEAEEAEWEDVSDDGEDDEDMEIVDEDASSEEEDVDDDSQLTYGDSPFELVLPSGARIGHRSMRRYYAQSFRPVGNKKEEDPNTGAALVRRLLADKNSELVPVKGGFGAFGAGGQVVKARNRGEAKEAGRHVKEFRDMKRREDFKTKMGFVGNNQKHFRDPLLQ</sequence>
<dbReference type="GO" id="GO:0005737">
    <property type="term" value="C:cytoplasm"/>
    <property type="evidence" value="ECO:0007669"/>
    <property type="project" value="UniProtKB-SubCell"/>
</dbReference>
<evidence type="ECO:0000256" key="4">
    <source>
        <dbReference type="ARBA" id="ARBA00022723"/>
    </source>
</evidence>
<dbReference type="Pfam" id="PF12756">
    <property type="entry name" value="zf-C2H2_2"/>
    <property type="match status" value="1"/>
</dbReference>
<gene>
    <name evidence="10" type="ORF">FA13DRAFT_1786751</name>
</gene>
<evidence type="ECO:0000313" key="10">
    <source>
        <dbReference type="EMBL" id="TEB37586.1"/>
    </source>
</evidence>
<keyword evidence="2" id="KW-0963">Cytoplasm</keyword>
<dbReference type="InterPro" id="IPR013087">
    <property type="entry name" value="Znf_C2H2_type"/>
</dbReference>
<dbReference type="OrthoDB" id="19329at2759"/>
<dbReference type="SUPFAM" id="SSF57667">
    <property type="entry name" value="beta-beta-alpha zinc fingers"/>
    <property type="match status" value="1"/>
</dbReference>
<dbReference type="GO" id="GO:0008270">
    <property type="term" value="F:zinc ion binding"/>
    <property type="evidence" value="ECO:0007669"/>
    <property type="project" value="InterPro"/>
</dbReference>
<evidence type="ECO:0000256" key="7">
    <source>
        <dbReference type="ARBA" id="ARBA00034126"/>
    </source>
</evidence>
<keyword evidence="11" id="KW-1185">Reference proteome</keyword>
<dbReference type="PROSITE" id="PS00028">
    <property type="entry name" value="ZINC_FINGER_C2H2_1"/>
    <property type="match status" value="1"/>
</dbReference>
<reference evidence="10 11" key="1">
    <citation type="journal article" date="2019" name="Nat. Ecol. Evol.">
        <title>Megaphylogeny resolves global patterns of mushroom evolution.</title>
        <authorList>
            <person name="Varga T."/>
            <person name="Krizsan K."/>
            <person name="Foldi C."/>
            <person name="Dima B."/>
            <person name="Sanchez-Garcia M."/>
            <person name="Sanchez-Ramirez S."/>
            <person name="Szollosi G.J."/>
            <person name="Szarkandi J.G."/>
            <person name="Papp V."/>
            <person name="Albert L."/>
            <person name="Andreopoulos W."/>
            <person name="Angelini C."/>
            <person name="Antonin V."/>
            <person name="Barry K.W."/>
            <person name="Bougher N.L."/>
            <person name="Buchanan P."/>
            <person name="Buyck B."/>
            <person name="Bense V."/>
            <person name="Catcheside P."/>
            <person name="Chovatia M."/>
            <person name="Cooper J."/>
            <person name="Damon W."/>
            <person name="Desjardin D."/>
            <person name="Finy P."/>
            <person name="Geml J."/>
            <person name="Haridas S."/>
            <person name="Hughes K."/>
            <person name="Justo A."/>
            <person name="Karasinski D."/>
            <person name="Kautmanova I."/>
            <person name="Kiss B."/>
            <person name="Kocsube S."/>
            <person name="Kotiranta H."/>
            <person name="LaButti K.M."/>
            <person name="Lechner B.E."/>
            <person name="Liimatainen K."/>
            <person name="Lipzen A."/>
            <person name="Lukacs Z."/>
            <person name="Mihaltcheva S."/>
            <person name="Morgado L.N."/>
            <person name="Niskanen T."/>
            <person name="Noordeloos M.E."/>
            <person name="Ohm R.A."/>
            <person name="Ortiz-Santana B."/>
            <person name="Ovrebo C."/>
            <person name="Racz N."/>
            <person name="Riley R."/>
            <person name="Savchenko A."/>
            <person name="Shiryaev A."/>
            <person name="Soop K."/>
            <person name="Spirin V."/>
            <person name="Szebenyi C."/>
            <person name="Tomsovsky M."/>
            <person name="Tulloss R.E."/>
            <person name="Uehling J."/>
            <person name="Grigoriev I.V."/>
            <person name="Vagvolgyi C."/>
            <person name="Papp T."/>
            <person name="Martin F.M."/>
            <person name="Miettinen O."/>
            <person name="Hibbett D.S."/>
            <person name="Nagy L.G."/>
        </authorList>
    </citation>
    <scope>NUCLEOTIDE SEQUENCE [LARGE SCALE GENOMIC DNA]</scope>
    <source>
        <strain evidence="10 11">FP101781</strain>
    </source>
</reference>
<organism evidence="10 11">
    <name type="scientific">Coprinellus micaceus</name>
    <name type="common">Glistening ink-cap mushroom</name>
    <name type="synonym">Coprinus micaceus</name>
    <dbReference type="NCBI Taxonomy" id="71717"/>
    <lineage>
        <taxon>Eukaryota</taxon>
        <taxon>Fungi</taxon>
        <taxon>Dikarya</taxon>
        <taxon>Basidiomycota</taxon>
        <taxon>Agaricomycotina</taxon>
        <taxon>Agaricomycetes</taxon>
        <taxon>Agaricomycetidae</taxon>
        <taxon>Agaricales</taxon>
        <taxon>Agaricineae</taxon>
        <taxon>Psathyrellaceae</taxon>
        <taxon>Coprinellus</taxon>
    </lineage>
</organism>
<comment type="caution">
    <text evidence="10">The sequence shown here is derived from an EMBL/GenBank/DDBJ whole genome shotgun (WGS) entry which is preliminary data.</text>
</comment>
<name>A0A4Y7TTU0_COPMI</name>
<dbReference type="EMBL" id="QPFP01000004">
    <property type="protein sequence ID" value="TEB37586.1"/>
    <property type="molecule type" value="Genomic_DNA"/>
</dbReference>
<dbReference type="GO" id="GO:0030687">
    <property type="term" value="C:preribosome, large subunit precursor"/>
    <property type="evidence" value="ECO:0007669"/>
    <property type="project" value="TreeGrafter"/>
</dbReference>
<protein>
    <recommendedName>
        <fullName evidence="9">C2H2-type domain-containing protein</fullName>
    </recommendedName>
</protein>
<evidence type="ECO:0000256" key="8">
    <source>
        <dbReference type="SAM" id="MobiDB-lite"/>
    </source>
</evidence>
<evidence type="ECO:0000256" key="3">
    <source>
        <dbReference type="ARBA" id="ARBA00022517"/>
    </source>
</evidence>
<dbReference type="GO" id="GO:0003676">
    <property type="term" value="F:nucleic acid binding"/>
    <property type="evidence" value="ECO:0007669"/>
    <property type="project" value="InterPro"/>
</dbReference>
<dbReference type="AlphaFoldDB" id="A0A4Y7TTU0"/>
<dbReference type="Pfam" id="PF12874">
    <property type="entry name" value="zf-met"/>
    <property type="match status" value="1"/>
</dbReference>
<keyword evidence="3" id="KW-0690">Ribosome biogenesis</keyword>
<keyword evidence="5" id="KW-0677">Repeat</keyword>
<feature type="compositionally biased region" description="Basic and acidic residues" evidence="8">
    <location>
        <begin position="123"/>
        <end position="139"/>
    </location>
</feature>
<dbReference type="Proteomes" id="UP000298030">
    <property type="component" value="Unassembled WGS sequence"/>
</dbReference>
<dbReference type="STRING" id="71717.A0A4Y7TTU0"/>
<proteinExistence type="inferred from homology"/>
<accession>A0A4Y7TTU0</accession>
<dbReference type="InterPro" id="IPR036236">
    <property type="entry name" value="Znf_C2H2_sf"/>
</dbReference>
<evidence type="ECO:0000256" key="1">
    <source>
        <dbReference type="ARBA" id="ARBA00004496"/>
    </source>
</evidence>
<dbReference type="InterPro" id="IPR041661">
    <property type="entry name" value="ZN622/Rei1/Reh1_Znf-C2H2"/>
</dbReference>